<reference evidence="2" key="1">
    <citation type="submission" date="2017-08" db="EMBL/GenBank/DDBJ databases">
        <authorList>
            <person name="Polle J.E."/>
            <person name="Barry K."/>
            <person name="Cushman J."/>
            <person name="Schmutz J."/>
            <person name="Tran D."/>
            <person name="Hathwaick L.T."/>
            <person name="Yim W.C."/>
            <person name="Jenkins J."/>
            <person name="Mckie-Krisberg Z.M."/>
            <person name="Prochnik S."/>
            <person name="Lindquist E."/>
            <person name="Dockter R.B."/>
            <person name="Adam C."/>
            <person name="Molina H."/>
            <person name="Bunkerborg J."/>
            <person name="Jin E."/>
            <person name="Buchheim M."/>
            <person name="Magnuson J."/>
        </authorList>
    </citation>
    <scope>NUCLEOTIDE SEQUENCE</scope>
    <source>
        <strain evidence="2">CCAP 19/18</strain>
    </source>
</reference>
<name>A0ABQ7FYP0_DUNSA</name>
<evidence type="ECO:0000313" key="2">
    <source>
        <dbReference type="EMBL" id="KAF5827477.1"/>
    </source>
</evidence>
<dbReference type="EMBL" id="MU070495">
    <property type="protein sequence ID" value="KAF5827477.1"/>
    <property type="molecule type" value="Genomic_DNA"/>
</dbReference>
<evidence type="ECO:0008006" key="4">
    <source>
        <dbReference type="Google" id="ProtNLM"/>
    </source>
</evidence>
<sequence>MSTGPNKMRQPHRFPANSPRMPLSPQLQPMARYLPVGQQQTEVVLTAAQMEGWAEERLHGLKGVTAEAALLERVGTSPAARDEQVGVSTAAQTEEWAEERLHGPKGMMVVVELLERVGTSPAARDELIGAHYQDGKMCRCGDSERHTRMDNGWSVRRSKQERHVHWQGMGMERGVCQHTMCVM</sequence>
<comment type="caution">
    <text evidence="2">The sequence shown here is derived from an EMBL/GenBank/DDBJ whole genome shotgun (WGS) entry which is preliminary data.</text>
</comment>
<feature type="region of interest" description="Disordered" evidence="1">
    <location>
        <begin position="1"/>
        <end position="24"/>
    </location>
</feature>
<gene>
    <name evidence="2" type="ORF">DUNSADRAFT_604</name>
</gene>
<protein>
    <recommendedName>
        <fullName evidence="4">Encoded protein</fullName>
    </recommendedName>
</protein>
<accession>A0ABQ7FYP0</accession>
<organism evidence="2 3">
    <name type="scientific">Dunaliella salina</name>
    <name type="common">Green alga</name>
    <name type="synonym">Protococcus salinus</name>
    <dbReference type="NCBI Taxonomy" id="3046"/>
    <lineage>
        <taxon>Eukaryota</taxon>
        <taxon>Viridiplantae</taxon>
        <taxon>Chlorophyta</taxon>
        <taxon>core chlorophytes</taxon>
        <taxon>Chlorophyceae</taxon>
        <taxon>CS clade</taxon>
        <taxon>Chlamydomonadales</taxon>
        <taxon>Dunaliellaceae</taxon>
        <taxon>Dunaliella</taxon>
    </lineage>
</organism>
<keyword evidence="3" id="KW-1185">Reference proteome</keyword>
<dbReference type="Proteomes" id="UP000815325">
    <property type="component" value="Unassembled WGS sequence"/>
</dbReference>
<evidence type="ECO:0000256" key="1">
    <source>
        <dbReference type="SAM" id="MobiDB-lite"/>
    </source>
</evidence>
<proteinExistence type="predicted"/>
<evidence type="ECO:0000313" key="3">
    <source>
        <dbReference type="Proteomes" id="UP000815325"/>
    </source>
</evidence>